<dbReference type="EMBL" id="CP040428">
    <property type="protein sequence ID" value="QCT19066.1"/>
    <property type="molecule type" value="Genomic_DNA"/>
</dbReference>
<dbReference type="Gene3D" id="3.40.630.40">
    <property type="entry name" value="Zn-dependent exopeptidases"/>
    <property type="match status" value="1"/>
</dbReference>
<keyword evidence="1" id="KW-0378">Hydrolase</keyword>
<dbReference type="Proteomes" id="UP000302163">
    <property type="component" value="Chromosome"/>
</dbReference>
<keyword evidence="2" id="KW-1185">Reference proteome</keyword>
<dbReference type="SUPFAM" id="SSF53187">
    <property type="entry name" value="Zn-dependent exopeptidases"/>
    <property type="match status" value="1"/>
</dbReference>
<sequence>MMAYDFHQGSAPLLVSIPHAGTRLTPEAEQGLSPEALPLPDTDWHIPELYDFAAGLGASIIRGHYSRFVVDLNRAPDDTPLYASATTGLFPQTLFDGTLAWKAGKEPDDACRQRWLAEIWQPYHQKLQAELARIRQQHGYVVLYDAHSIASMIPRLFDGALPDINLGTNDGRSCPPAMAQAMVELCESYPQYRYVLNGRFKGGYITRQYGSPARRQYAVQVELAQCNYMRESHPFNLVDDKAKALKPLLRAFLERLANGGDFGA</sequence>
<dbReference type="EC" id="3.5.1.68" evidence="1"/>
<dbReference type="InterPro" id="IPR010247">
    <property type="entry name" value="HutG_amidohyd"/>
</dbReference>
<dbReference type="RefSeq" id="WP_138094955.1">
    <property type="nucleotide sequence ID" value="NZ_CP040428.1"/>
</dbReference>
<protein>
    <submittedName>
        <fullName evidence="1">N-formylglutamate deformylase</fullName>
        <ecNumber evidence="1">3.5.1.68</ecNumber>
    </submittedName>
</protein>
<proteinExistence type="predicted"/>
<gene>
    <name evidence="1" type="primary">hutG</name>
    <name evidence="1" type="ORF">FEM41_05050</name>
</gene>
<dbReference type="AlphaFoldDB" id="A0A4P8YGX5"/>
<dbReference type="NCBIfam" id="TIGR02017">
    <property type="entry name" value="hutG_amidohyd"/>
    <property type="match status" value="1"/>
</dbReference>
<reference evidence="1 2" key="1">
    <citation type="submission" date="2019-05" db="EMBL/GenBank/DDBJ databases">
        <title>Complete genome sequence of Izhakiella calystegiae KSNA2, an endophyte isolated from beach morning glory (Calystegia soldanella).</title>
        <authorList>
            <person name="Jiang L."/>
            <person name="Jeong J.C."/>
            <person name="Kim C.Y."/>
            <person name="Kim D.H."/>
            <person name="Kim S.W."/>
            <person name="Lee j."/>
        </authorList>
    </citation>
    <scope>NUCLEOTIDE SEQUENCE [LARGE SCALE GENOMIC DNA]</scope>
    <source>
        <strain evidence="1 2">KSNA2</strain>
    </source>
</reference>
<accession>A0A4P8YGX5</accession>
<dbReference type="OrthoDB" id="8716700at2"/>
<dbReference type="GO" id="GO:0050129">
    <property type="term" value="F:N-formylglutamate deformylase activity"/>
    <property type="evidence" value="ECO:0007669"/>
    <property type="project" value="UniProtKB-EC"/>
</dbReference>
<dbReference type="Pfam" id="PF05013">
    <property type="entry name" value="FGase"/>
    <property type="match status" value="1"/>
</dbReference>
<evidence type="ECO:0000313" key="2">
    <source>
        <dbReference type="Proteomes" id="UP000302163"/>
    </source>
</evidence>
<name>A0A4P8YGX5_9ENTR</name>
<dbReference type="InterPro" id="IPR007709">
    <property type="entry name" value="N-FG_amidohydro"/>
</dbReference>
<evidence type="ECO:0000313" key="1">
    <source>
        <dbReference type="EMBL" id="QCT19066.1"/>
    </source>
</evidence>
<dbReference type="KEGG" id="izh:FEM41_05050"/>
<organism evidence="1 2">
    <name type="scientific">Jejubacter calystegiae</name>
    <dbReference type="NCBI Taxonomy" id="2579935"/>
    <lineage>
        <taxon>Bacteria</taxon>
        <taxon>Pseudomonadati</taxon>
        <taxon>Pseudomonadota</taxon>
        <taxon>Gammaproteobacteria</taxon>
        <taxon>Enterobacterales</taxon>
        <taxon>Enterobacteriaceae</taxon>
        <taxon>Jejubacter</taxon>
    </lineage>
</organism>